<comment type="caution">
    <text evidence="1">The sequence shown here is derived from an EMBL/GenBank/DDBJ whole genome shotgun (WGS) entry which is preliminary data.</text>
</comment>
<reference evidence="1 2" key="1">
    <citation type="journal article" date="2016" name="Nat. Commun.">
        <title>Thousands of microbial genomes shed light on interconnected biogeochemical processes in an aquifer system.</title>
        <authorList>
            <person name="Anantharaman K."/>
            <person name="Brown C.T."/>
            <person name="Hug L.A."/>
            <person name="Sharon I."/>
            <person name="Castelle C.J."/>
            <person name="Probst A.J."/>
            <person name="Thomas B.C."/>
            <person name="Singh A."/>
            <person name="Wilkins M.J."/>
            <person name="Karaoz U."/>
            <person name="Brodie E.L."/>
            <person name="Williams K.H."/>
            <person name="Hubbard S.S."/>
            <person name="Banfield J.F."/>
        </authorList>
    </citation>
    <scope>NUCLEOTIDE SEQUENCE [LARGE SCALE GENOMIC DNA]</scope>
</reference>
<proteinExistence type="predicted"/>
<dbReference type="Pfam" id="PF08713">
    <property type="entry name" value="DNA_alkylation"/>
    <property type="match status" value="1"/>
</dbReference>
<evidence type="ECO:0000313" key="2">
    <source>
        <dbReference type="Proteomes" id="UP000176974"/>
    </source>
</evidence>
<name>A0A1G2FCD8_9BACT</name>
<dbReference type="PANTHER" id="PTHR34070:SF1">
    <property type="entry name" value="DNA ALKYLATION REPAIR PROTEIN"/>
    <property type="match status" value="1"/>
</dbReference>
<dbReference type="EMBL" id="MHMY01000013">
    <property type="protein sequence ID" value="OGZ35248.1"/>
    <property type="molecule type" value="Genomic_DNA"/>
</dbReference>
<organism evidence="1 2">
    <name type="scientific">Candidatus Portnoybacteria bacterium RIFCSPHIGHO2_01_FULL_40_12b</name>
    <dbReference type="NCBI Taxonomy" id="1801994"/>
    <lineage>
        <taxon>Bacteria</taxon>
        <taxon>Candidatus Portnoyibacteriota</taxon>
    </lineage>
</organism>
<accession>A0A1G2FCD8</accession>
<dbReference type="CDD" id="cd06561">
    <property type="entry name" value="AlkD_like"/>
    <property type="match status" value="1"/>
</dbReference>
<dbReference type="AlphaFoldDB" id="A0A1G2FCD8"/>
<evidence type="ECO:0008006" key="3">
    <source>
        <dbReference type="Google" id="ProtNLM"/>
    </source>
</evidence>
<dbReference type="Gene3D" id="1.25.10.90">
    <property type="match status" value="1"/>
</dbReference>
<evidence type="ECO:0000313" key="1">
    <source>
        <dbReference type="EMBL" id="OGZ35248.1"/>
    </source>
</evidence>
<protein>
    <recommendedName>
        <fullName evidence="3">DNA alkylation repair protein</fullName>
    </recommendedName>
</protein>
<gene>
    <name evidence="1" type="ORF">A2815_02700</name>
</gene>
<sequence>MKLYNKIYSDLIKHENKKAAEINKKYHKYDGHRSLGIKVGALDKLLKQYKTEVKNLSYKEAFAQAQMLYKDKIEDTILAGNFVLQNKIDCIGKSELPLLDKALDHFCSWSTIDDFCMDVLQPILLKYPKDTLRFLKKWNQSKNMWKRRASVVAFVRKVGENGEFTNEALALCENLIFDKEDLVQKGVGWCLKDVMRGDKKKVFEYVKKLRKRSVPATITLYAIRDLKGTERVEILKK</sequence>
<dbReference type="Proteomes" id="UP000176974">
    <property type="component" value="Unassembled WGS sequence"/>
</dbReference>
<dbReference type="PANTHER" id="PTHR34070">
    <property type="entry name" value="ARMADILLO-TYPE FOLD"/>
    <property type="match status" value="1"/>
</dbReference>
<dbReference type="SUPFAM" id="SSF48371">
    <property type="entry name" value="ARM repeat"/>
    <property type="match status" value="1"/>
</dbReference>
<dbReference type="InterPro" id="IPR016024">
    <property type="entry name" value="ARM-type_fold"/>
</dbReference>
<dbReference type="InterPro" id="IPR014825">
    <property type="entry name" value="DNA_alkylation"/>
</dbReference>